<organism evidence="2 3">
    <name type="scientific">Clathrus columnatus</name>
    <dbReference type="NCBI Taxonomy" id="1419009"/>
    <lineage>
        <taxon>Eukaryota</taxon>
        <taxon>Fungi</taxon>
        <taxon>Dikarya</taxon>
        <taxon>Basidiomycota</taxon>
        <taxon>Agaricomycotina</taxon>
        <taxon>Agaricomycetes</taxon>
        <taxon>Phallomycetidae</taxon>
        <taxon>Phallales</taxon>
        <taxon>Clathraceae</taxon>
        <taxon>Clathrus</taxon>
    </lineage>
</organism>
<sequence>METVSGSVPVITEPTLPYDSERWDSWLDWAAGEPPHESRTVRDDSITVIDDSESGDDTIVLRHFYAQPTPLLSGDVSANADDGSAQRTQDCNTGPQYSTGKFDIGLLQSYESTRTPQSDDEGMSDTQDPQLSARYRSPNSSNPVDYFYFVRQYLPFIFFFRTSQIAWSKQPITTTHVPDEEWAGFPGGSSEGQPHIQFFNGLSTTPRNSGLVKDNTLDHLQKKSSQPSIVKQSHPRVPLVHSNFIPSPSLNSAVTPLPVHPHSHIHILPPRTSSLLFPPLPLSPILPIPTWRTNSREERSEKNLIVVPHSKRILACVYTGPANGEIKIIVYSFSSEGGGAKTASKIEGARRKTRSTLKAVMTLSFGSENESVSVWEI</sequence>
<proteinExistence type="predicted"/>
<comment type="caution">
    <text evidence="2">The sequence shown here is derived from an EMBL/GenBank/DDBJ whole genome shotgun (WGS) entry which is preliminary data.</text>
</comment>
<keyword evidence="3" id="KW-1185">Reference proteome</keyword>
<gene>
    <name evidence="2" type="ORF">Clacol_007883</name>
</gene>
<name>A0AAV5AIP0_9AGAM</name>
<feature type="region of interest" description="Disordered" evidence="1">
    <location>
        <begin position="75"/>
        <end position="100"/>
    </location>
</feature>
<dbReference type="EMBL" id="BPWL01000009">
    <property type="protein sequence ID" value="GJJ13627.1"/>
    <property type="molecule type" value="Genomic_DNA"/>
</dbReference>
<evidence type="ECO:0000256" key="1">
    <source>
        <dbReference type="SAM" id="MobiDB-lite"/>
    </source>
</evidence>
<accession>A0AAV5AIP0</accession>
<evidence type="ECO:0000313" key="2">
    <source>
        <dbReference type="EMBL" id="GJJ13627.1"/>
    </source>
</evidence>
<feature type="compositionally biased region" description="Polar residues" evidence="1">
    <location>
        <begin position="85"/>
        <end position="99"/>
    </location>
</feature>
<feature type="region of interest" description="Disordered" evidence="1">
    <location>
        <begin position="113"/>
        <end position="137"/>
    </location>
</feature>
<reference evidence="2" key="1">
    <citation type="submission" date="2021-10" db="EMBL/GenBank/DDBJ databases">
        <title>De novo Genome Assembly of Clathrus columnatus (Basidiomycota, Fungi) Using Illumina and Nanopore Sequence Data.</title>
        <authorList>
            <person name="Ogiso-Tanaka E."/>
            <person name="Itagaki H."/>
            <person name="Hosoya T."/>
            <person name="Hosaka K."/>
        </authorList>
    </citation>
    <scope>NUCLEOTIDE SEQUENCE</scope>
    <source>
        <strain evidence="2">MO-923</strain>
    </source>
</reference>
<dbReference type="Proteomes" id="UP001050691">
    <property type="component" value="Unassembled WGS sequence"/>
</dbReference>
<dbReference type="AlphaFoldDB" id="A0AAV5AIP0"/>
<protein>
    <submittedName>
        <fullName evidence="2">Uncharacterized protein</fullName>
    </submittedName>
</protein>
<evidence type="ECO:0000313" key="3">
    <source>
        <dbReference type="Proteomes" id="UP001050691"/>
    </source>
</evidence>